<dbReference type="InterPro" id="IPR038385">
    <property type="entry name" value="Sua5/YwlC_C"/>
</dbReference>
<feature type="binding site" evidence="14">
    <location>
        <position position="65"/>
    </location>
    <ligand>
        <name>L-threonine</name>
        <dbReference type="ChEBI" id="CHEBI:57926"/>
    </ligand>
</feature>
<feature type="domain" description="YrdC-like" evidence="15">
    <location>
        <begin position="11"/>
        <end position="197"/>
    </location>
</feature>
<dbReference type="InterPro" id="IPR017945">
    <property type="entry name" value="DHBP_synth_RibB-like_a/b_dom"/>
</dbReference>
<comment type="subcellular location">
    <subcellularLocation>
        <location evidence="1 13">Cytoplasm</location>
    </subcellularLocation>
</comment>
<name>A0A6N9TBK5_9ALTE</name>
<evidence type="ECO:0000256" key="14">
    <source>
        <dbReference type="PIRSR" id="PIRSR004930-1"/>
    </source>
</evidence>
<dbReference type="GO" id="GO:0000049">
    <property type="term" value="F:tRNA binding"/>
    <property type="evidence" value="ECO:0007669"/>
    <property type="project" value="TreeGrafter"/>
</dbReference>
<dbReference type="InterPro" id="IPR050156">
    <property type="entry name" value="TC-AMP_synthase_SUA5"/>
</dbReference>
<evidence type="ECO:0000256" key="13">
    <source>
        <dbReference type="PIRNR" id="PIRNR004930"/>
    </source>
</evidence>
<dbReference type="GO" id="GO:0003725">
    <property type="term" value="F:double-stranded RNA binding"/>
    <property type="evidence" value="ECO:0007669"/>
    <property type="project" value="UniProtKB-UniRule"/>
</dbReference>
<accession>A0A6N9TBK5</accession>
<keyword evidence="5 13" id="KW-0963">Cytoplasm</keyword>
<keyword evidence="6 13" id="KW-0808">Transferase</keyword>
<evidence type="ECO:0000259" key="15">
    <source>
        <dbReference type="PROSITE" id="PS51163"/>
    </source>
</evidence>
<dbReference type="Gene3D" id="3.40.50.11030">
    <property type="entry name" value="Threonylcarbamoyl-AMP synthase, C-terminal domain"/>
    <property type="match status" value="1"/>
</dbReference>
<comment type="catalytic activity">
    <reaction evidence="12 13">
        <text>L-threonine + hydrogencarbonate + ATP = L-threonylcarbamoyladenylate + diphosphate + H2O</text>
        <dbReference type="Rhea" id="RHEA:36407"/>
        <dbReference type="ChEBI" id="CHEBI:15377"/>
        <dbReference type="ChEBI" id="CHEBI:17544"/>
        <dbReference type="ChEBI" id="CHEBI:30616"/>
        <dbReference type="ChEBI" id="CHEBI:33019"/>
        <dbReference type="ChEBI" id="CHEBI:57926"/>
        <dbReference type="ChEBI" id="CHEBI:73682"/>
        <dbReference type="EC" id="2.7.7.87"/>
    </reaction>
</comment>
<evidence type="ECO:0000256" key="12">
    <source>
        <dbReference type="ARBA" id="ARBA00048366"/>
    </source>
</evidence>
<evidence type="ECO:0000313" key="17">
    <source>
        <dbReference type="Proteomes" id="UP000471381"/>
    </source>
</evidence>
<sequence length="322" mass="34988">MQPTTPILHFPNDLAQATAFIKAGECVAIKTETVYGLAADASNEDAVRSIFKAKARPATNPLIVHIASIADMKKWARDIPSKAYLLAEKYWPGPLSLLLKKQPWVSDTVTGGQDTVVLRIPASNDFLSLIKAAGVGLAAPSANKYKFISPTCAAHVLTSLHGRIAAVVDGGRAEVGIESTIVDVTGEAPCILRPGPIDRDSLKHDLQTEVTFKNNEGLTVPGSVLQHYQPNTLVKMLSQNALVQKRFTKGEGLIALSPCTWPLEKRNHIQLSSTPKEYGRDFYDALHQLDKQGLSCIYIEALPNTDSWFALNNRLSRVVALG</sequence>
<keyword evidence="9 13" id="KW-0547">Nucleotide-binding</keyword>
<evidence type="ECO:0000256" key="2">
    <source>
        <dbReference type="ARBA" id="ARBA00007663"/>
    </source>
</evidence>
<comment type="caution">
    <text evidence="16">The sequence shown here is derived from an EMBL/GenBank/DDBJ whole genome shotgun (WGS) entry which is preliminary data.</text>
</comment>
<evidence type="ECO:0000256" key="7">
    <source>
        <dbReference type="ARBA" id="ARBA00022694"/>
    </source>
</evidence>
<feature type="binding site" evidence="14">
    <location>
        <position position="193"/>
    </location>
    <ligand>
        <name>ATP</name>
        <dbReference type="ChEBI" id="CHEBI:30616"/>
    </ligand>
</feature>
<dbReference type="EMBL" id="JAAAWO010000002">
    <property type="protein sequence ID" value="NDW14521.1"/>
    <property type="molecule type" value="Genomic_DNA"/>
</dbReference>
<evidence type="ECO:0000256" key="3">
    <source>
        <dbReference type="ARBA" id="ARBA00012584"/>
    </source>
</evidence>
<dbReference type="InterPro" id="IPR010923">
    <property type="entry name" value="T(6)A37_SUA5"/>
</dbReference>
<evidence type="ECO:0000256" key="6">
    <source>
        <dbReference type="ARBA" id="ARBA00022679"/>
    </source>
</evidence>
<comment type="function">
    <text evidence="13">Required for the formation of a threonylcarbamoyl group on adenosine at position 37 (t(6)A37) in tRNAs that read codons beginning with adenine.</text>
</comment>
<feature type="binding site" evidence="14">
    <location>
        <position position="141"/>
    </location>
    <ligand>
        <name>ATP</name>
        <dbReference type="ChEBI" id="CHEBI:30616"/>
    </ligand>
</feature>
<feature type="binding site" evidence="14">
    <location>
        <position position="115"/>
    </location>
    <ligand>
        <name>ATP</name>
        <dbReference type="ChEBI" id="CHEBI:30616"/>
    </ligand>
</feature>
<organism evidence="16 17">
    <name type="scientific">Alteromonas genovensis</name>
    <dbReference type="NCBI Taxonomy" id="471225"/>
    <lineage>
        <taxon>Bacteria</taxon>
        <taxon>Pseudomonadati</taxon>
        <taxon>Pseudomonadota</taxon>
        <taxon>Gammaproteobacteria</taxon>
        <taxon>Alteromonadales</taxon>
        <taxon>Alteromonadaceae</taxon>
        <taxon>Alteromonas/Salinimonas group</taxon>
        <taxon>Alteromonas</taxon>
    </lineage>
</organism>
<evidence type="ECO:0000256" key="9">
    <source>
        <dbReference type="ARBA" id="ARBA00022741"/>
    </source>
</evidence>
<dbReference type="GO" id="GO:0005524">
    <property type="term" value="F:ATP binding"/>
    <property type="evidence" value="ECO:0007669"/>
    <property type="project" value="UniProtKB-UniRule"/>
</dbReference>
<comment type="similarity">
    <text evidence="2 13">Belongs to the SUA5 family.</text>
</comment>
<dbReference type="PROSITE" id="PS51163">
    <property type="entry name" value="YRDC"/>
    <property type="match status" value="1"/>
</dbReference>
<evidence type="ECO:0000256" key="1">
    <source>
        <dbReference type="ARBA" id="ARBA00004496"/>
    </source>
</evidence>
<feature type="binding site" evidence="14">
    <location>
        <position position="60"/>
    </location>
    <ligand>
        <name>ATP</name>
        <dbReference type="ChEBI" id="CHEBI:30616"/>
    </ligand>
</feature>
<dbReference type="Pfam" id="PF03481">
    <property type="entry name" value="Sua5_C"/>
    <property type="match status" value="1"/>
</dbReference>
<evidence type="ECO:0000256" key="4">
    <source>
        <dbReference type="ARBA" id="ARBA00015492"/>
    </source>
</evidence>
<feature type="binding site" evidence="14">
    <location>
        <position position="228"/>
    </location>
    <ligand>
        <name>ATP</name>
        <dbReference type="ChEBI" id="CHEBI:30616"/>
    </ligand>
</feature>
<dbReference type="GO" id="GO:0006450">
    <property type="term" value="P:regulation of translational fidelity"/>
    <property type="evidence" value="ECO:0007669"/>
    <property type="project" value="TreeGrafter"/>
</dbReference>
<dbReference type="InterPro" id="IPR005145">
    <property type="entry name" value="Sua5_C"/>
</dbReference>
<keyword evidence="17" id="KW-1185">Reference proteome</keyword>
<dbReference type="Proteomes" id="UP000471381">
    <property type="component" value="Unassembled WGS sequence"/>
</dbReference>
<protein>
    <recommendedName>
        <fullName evidence="4 13">Threonylcarbamoyl-AMP synthase</fullName>
        <shortName evidence="13">TC-AMP synthase</shortName>
        <ecNumber evidence="3 13">2.7.7.87</ecNumber>
    </recommendedName>
    <alternativeName>
        <fullName evidence="11 13">L-threonylcarbamoyladenylate synthase</fullName>
    </alternativeName>
</protein>
<proteinExistence type="inferred from homology"/>
<dbReference type="GO" id="GO:0008033">
    <property type="term" value="P:tRNA processing"/>
    <property type="evidence" value="ECO:0007669"/>
    <property type="project" value="UniProtKB-KW"/>
</dbReference>
<feature type="binding site" evidence="14">
    <location>
        <position position="149"/>
    </location>
    <ligand>
        <name>ATP</name>
        <dbReference type="ChEBI" id="CHEBI:30616"/>
    </ligand>
</feature>
<dbReference type="PANTHER" id="PTHR17490:SF16">
    <property type="entry name" value="THREONYLCARBAMOYL-AMP SYNTHASE"/>
    <property type="match status" value="1"/>
</dbReference>
<dbReference type="NCBIfam" id="TIGR00057">
    <property type="entry name" value="L-threonylcarbamoyladenylate synthase"/>
    <property type="match status" value="1"/>
</dbReference>
<evidence type="ECO:0000256" key="10">
    <source>
        <dbReference type="ARBA" id="ARBA00022840"/>
    </source>
</evidence>
<dbReference type="PANTHER" id="PTHR17490">
    <property type="entry name" value="SUA5"/>
    <property type="match status" value="1"/>
</dbReference>
<dbReference type="RefSeq" id="WP_163105131.1">
    <property type="nucleotide sequence ID" value="NZ_JAAAWO010000002.1"/>
</dbReference>
<evidence type="ECO:0000256" key="8">
    <source>
        <dbReference type="ARBA" id="ARBA00022695"/>
    </source>
</evidence>
<dbReference type="EC" id="2.7.7.87" evidence="3 13"/>
<dbReference type="Gene3D" id="3.90.870.10">
    <property type="entry name" value="DHBP synthase"/>
    <property type="match status" value="1"/>
</dbReference>
<feature type="binding site" evidence="14">
    <location>
        <position position="139"/>
    </location>
    <ligand>
        <name>L-threonine</name>
        <dbReference type="ChEBI" id="CHEBI:57926"/>
    </ligand>
</feature>
<feature type="binding site" evidence="14">
    <location>
        <position position="33"/>
    </location>
    <ligand>
        <name>L-threonine</name>
        <dbReference type="ChEBI" id="CHEBI:57926"/>
    </ligand>
</feature>
<dbReference type="InterPro" id="IPR006070">
    <property type="entry name" value="Sua5-like_dom"/>
</dbReference>
<dbReference type="Pfam" id="PF01300">
    <property type="entry name" value="Sua5_yciO_yrdC"/>
    <property type="match status" value="1"/>
</dbReference>
<keyword evidence="7 13" id="KW-0819">tRNA processing</keyword>
<dbReference type="PIRSF" id="PIRSF004930">
    <property type="entry name" value="Tln_factor_SUA5"/>
    <property type="match status" value="1"/>
</dbReference>
<feature type="binding site" evidence="14">
    <location>
        <position position="56"/>
    </location>
    <ligand>
        <name>ATP</name>
        <dbReference type="ChEBI" id="CHEBI:30616"/>
    </ligand>
</feature>
<dbReference type="GO" id="GO:0061710">
    <property type="term" value="F:L-threonylcarbamoyladenylate synthase"/>
    <property type="evidence" value="ECO:0007669"/>
    <property type="project" value="UniProtKB-EC"/>
</dbReference>
<evidence type="ECO:0000313" key="16">
    <source>
        <dbReference type="EMBL" id="NDW14521.1"/>
    </source>
</evidence>
<feature type="binding site" evidence="14">
    <location>
        <position position="119"/>
    </location>
    <ligand>
        <name>L-threonine</name>
        <dbReference type="ChEBI" id="CHEBI:57926"/>
    </ligand>
</feature>
<dbReference type="AlphaFoldDB" id="A0A6N9TBK5"/>
<evidence type="ECO:0000256" key="5">
    <source>
        <dbReference type="ARBA" id="ARBA00022490"/>
    </source>
</evidence>
<feature type="binding site" evidence="14">
    <location>
        <position position="179"/>
    </location>
    <ligand>
        <name>L-threonine</name>
        <dbReference type="ChEBI" id="CHEBI:57926"/>
    </ligand>
</feature>
<dbReference type="GO" id="GO:0005737">
    <property type="term" value="C:cytoplasm"/>
    <property type="evidence" value="ECO:0007669"/>
    <property type="project" value="UniProtKB-SubCell"/>
</dbReference>
<dbReference type="SUPFAM" id="SSF55821">
    <property type="entry name" value="YrdC/RibB"/>
    <property type="match status" value="1"/>
</dbReference>
<reference evidence="16 17" key="1">
    <citation type="submission" date="2020-01" db="EMBL/GenBank/DDBJ databases">
        <title>Genomes of bacteria type strains.</title>
        <authorList>
            <person name="Chen J."/>
            <person name="Zhu S."/>
            <person name="Yang J."/>
        </authorList>
    </citation>
    <scope>NUCLEOTIDE SEQUENCE [LARGE SCALE GENOMIC DNA]</scope>
    <source>
        <strain evidence="16 17">LMG 24078</strain>
    </source>
</reference>
<gene>
    <name evidence="16" type="ORF">GTQ48_03105</name>
</gene>
<evidence type="ECO:0000256" key="11">
    <source>
        <dbReference type="ARBA" id="ARBA00029774"/>
    </source>
</evidence>
<keyword evidence="10 13" id="KW-0067">ATP-binding</keyword>
<keyword evidence="8 13" id="KW-0548">Nucleotidyltransferase</keyword>